<feature type="region of interest" description="Disordered" evidence="4">
    <location>
        <begin position="70"/>
        <end position="114"/>
    </location>
</feature>
<feature type="compositionally biased region" description="Basic and acidic residues" evidence="4">
    <location>
        <begin position="103"/>
        <end position="114"/>
    </location>
</feature>
<dbReference type="OrthoDB" id="19679at2759"/>
<comment type="subcellular location">
    <subcellularLocation>
        <location evidence="1">Nucleus</location>
    </subcellularLocation>
</comment>
<reference evidence="7" key="1">
    <citation type="submission" date="2016-06" db="UniProtKB">
        <authorList>
            <consortium name="WormBaseParasite"/>
        </authorList>
    </citation>
    <scope>IDENTIFICATION</scope>
</reference>
<dbReference type="WBParaSite" id="GPUH_0002228601-mRNA-1">
    <property type="protein sequence ID" value="GPUH_0002228601-mRNA-1"/>
    <property type="gene ID" value="GPUH_0002228601"/>
</dbReference>
<reference evidence="5 6" key="2">
    <citation type="submission" date="2018-11" db="EMBL/GenBank/DDBJ databases">
        <authorList>
            <consortium name="Pathogen Informatics"/>
        </authorList>
    </citation>
    <scope>NUCLEOTIDE SEQUENCE [LARGE SCALE GENOMIC DNA]</scope>
</reference>
<dbReference type="EMBL" id="UYRT01094637">
    <property type="protein sequence ID" value="VDN39731.1"/>
    <property type="molecule type" value="Genomic_DNA"/>
</dbReference>
<accession>A0A183EMR8</accession>
<evidence type="ECO:0000256" key="3">
    <source>
        <dbReference type="ARBA" id="ARBA00023242"/>
    </source>
</evidence>
<dbReference type="PANTHER" id="PTHR12940">
    <property type="entry name" value="ES-2 PROTEIN - RELATED"/>
    <property type="match status" value="1"/>
</dbReference>
<evidence type="ECO:0000313" key="5">
    <source>
        <dbReference type="EMBL" id="VDN39731.1"/>
    </source>
</evidence>
<evidence type="ECO:0000256" key="4">
    <source>
        <dbReference type="SAM" id="MobiDB-lite"/>
    </source>
</evidence>
<dbReference type="AlphaFoldDB" id="A0A183EMR8"/>
<name>A0A183EMR8_9BILA</name>
<keyword evidence="6" id="KW-1185">Reference proteome</keyword>
<comment type="similarity">
    <text evidence="2">Belongs to the ESS2 family.</text>
</comment>
<dbReference type="InterPro" id="IPR019148">
    <property type="entry name" value="Nuclear_protein_DGCR14_ESS-2"/>
</dbReference>
<organism evidence="7">
    <name type="scientific">Gongylonema pulchrum</name>
    <dbReference type="NCBI Taxonomy" id="637853"/>
    <lineage>
        <taxon>Eukaryota</taxon>
        <taxon>Metazoa</taxon>
        <taxon>Ecdysozoa</taxon>
        <taxon>Nematoda</taxon>
        <taxon>Chromadorea</taxon>
        <taxon>Rhabditida</taxon>
        <taxon>Spirurina</taxon>
        <taxon>Spiruromorpha</taxon>
        <taxon>Spiruroidea</taxon>
        <taxon>Gongylonematidae</taxon>
        <taxon>Gongylonema</taxon>
    </lineage>
</organism>
<dbReference type="Proteomes" id="UP000271098">
    <property type="component" value="Unassembled WGS sequence"/>
</dbReference>
<keyword evidence="3" id="KW-0539">Nucleus</keyword>
<evidence type="ECO:0000256" key="1">
    <source>
        <dbReference type="ARBA" id="ARBA00004123"/>
    </source>
</evidence>
<evidence type="ECO:0000313" key="7">
    <source>
        <dbReference type="WBParaSite" id="GPUH_0002228601-mRNA-1"/>
    </source>
</evidence>
<sequence>MVVLEAKKLETEKEVRVVLPEEKYLAGLEKIIVRDYFPELPKLRAQKEYLDAVASNDLTKIRELQLRYSTRRTDRRTSPVVHTPAEFDPSTPGPSLAHTESQVGRESDAKTSVDKHPKYTSVMYVIAEEEGWRRKAYSGFLSEQVHKRG</sequence>
<dbReference type="GO" id="GO:0071013">
    <property type="term" value="C:catalytic step 2 spliceosome"/>
    <property type="evidence" value="ECO:0007669"/>
    <property type="project" value="TreeGrafter"/>
</dbReference>
<protein>
    <submittedName>
        <fullName evidence="7">FH2 domain-containing protein</fullName>
    </submittedName>
</protein>
<evidence type="ECO:0000256" key="2">
    <source>
        <dbReference type="ARBA" id="ARBA00009072"/>
    </source>
</evidence>
<evidence type="ECO:0000313" key="6">
    <source>
        <dbReference type="Proteomes" id="UP000271098"/>
    </source>
</evidence>
<proteinExistence type="inferred from homology"/>
<gene>
    <name evidence="5" type="ORF">GPUH_LOCUS22259</name>
</gene>
<dbReference type="PANTHER" id="PTHR12940:SF0">
    <property type="entry name" value="SPLICING FACTOR ESS-2 HOMOLOG"/>
    <property type="match status" value="1"/>
</dbReference>
<dbReference type="Pfam" id="PF09751">
    <property type="entry name" value="Es2"/>
    <property type="match status" value="1"/>
</dbReference>